<comment type="caution">
    <text evidence="8">The sequence shown here is derived from an EMBL/GenBank/DDBJ whole genome shotgun (WGS) entry which is preliminary data.</text>
</comment>
<dbReference type="GO" id="GO:0097250">
    <property type="term" value="P:mitochondrial respirasome assembly"/>
    <property type="evidence" value="ECO:0007669"/>
    <property type="project" value="TreeGrafter"/>
</dbReference>
<evidence type="ECO:0000256" key="3">
    <source>
        <dbReference type="ARBA" id="ARBA00022989"/>
    </source>
</evidence>
<dbReference type="CDD" id="cd09917">
    <property type="entry name" value="F-box_SF"/>
    <property type="match status" value="1"/>
</dbReference>
<feature type="domain" description="HIG1" evidence="7">
    <location>
        <begin position="174"/>
        <end position="265"/>
    </location>
</feature>
<evidence type="ECO:0000256" key="5">
    <source>
        <dbReference type="ARBA" id="ARBA00023136"/>
    </source>
</evidence>
<dbReference type="InterPro" id="IPR007667">
    <property type="entry name" value="Hypoxia_induced_domain"/>
</dbReference>
<keyword evidence="3 6" id="KW-1133">Transmembrane helix</keyword>
<keyword evidence="4" id="KW-0496">Mitochondrion</keyword>
<dbReference type="Proteomes" id="UP000247702">
    <property type="component" value="Unassembled WGS sequence"/>
</dbReference>
<accession>A0A2Z6RYS8</accession>
<keyword evidence="10" id="KW-1185">Reference proteome</keyword>
<dbReference type="PANTHER" id="PTHR12297">
    <property type="entry name" value="HYPOXIA-INDUCBILE GENE 1 HIG1 -RELATED"/>
    <property type="match status" value="1"/>
</dbReference>
<protein>
    <submittedName>
        <fullName evidence="9">Mitochondrial hypoxia responsive domain-containing protein</fullName>
    </submittedName>
</protein>
<dbReference type="EMBL" id="BLAL01000034">
    <property type="protein sequence ID" value="GES77831.1"/>
    <property type="molecule type" value="Genomic_DNA"/>
</dbReference>
<dbReference type="AlphaFoldDB" id="A0A2Z6RYS8"/>
<dbReference type="SUPFAM" id="SSF81383">
    <property type="entry name" value="F-box domain"/>
    <property type="match status" value="1"/>
</dbReference>
<reference evidence="9" key="2">
    <citation type="submission" date="2019-10" db="EMBL/GenBank/DDBJ databases">
        <title>Conservation and host-specific expression of non-tandemly repeated heterogenous ribosome RNA gene in arbuscular mycorrhizal fungi.</title>
        <authorList>
            <person name="Maeda T."/>
            <person name="Kobayashi Y."/>
            <person name="Nakagawa T."/>
            <person name="Ezawa T."/>
            <person name="Yamaguchi K."/>
            <person name="Bino T."/>
            <person name="Nishimoto Y."/>
            <person name="Shigenobu S."/>
            <person name="Kawaguchi M."/>
        </authorList>
    </citation>
    <scope>NUCLEOTIDE SEQUENCE</scope>
    <source>
        <strain evidence="9">HR1</strain>
    </source>
</reference>
<evidence type="ECO:0000256" key="1">
    <source>
        <dbReference type="ARBA" id="ARBA00004325"/>
    </source>
</evidence>
<comment type="subcellular location">
    <subcellularLocation>
        <location evidence="1">Mitochondrion membrane</location>
    </subcellularLocation>
</comment>
<evidence type="ECO:0000256" key="2">
    <source>
        <dbReference type="ARBA" id="ARBA00022692"/>
    </source>
</evidence>
<evidence type="ECO:0000313" key="8">
    <source>
        <dbReference type="EMBL" id="GBC03575.1"/>
    </source>
</evidence>
<evidence type="ECO:0000259" key="7">
    <source>
        <dbReference type="PROSITE" id="PS51503"/>
    </source>
</evidence>
<dbReference type="Pfam" id="PF04588">
    <property type="entry name" value="HIG_1_N"/>
    <property type="match status" value="1"/>
</dbReference>
<dbReference type="GO" id="GO:0031966">
    <property type="term" value="C:mitochondrial membrane"/>
    <property type="evidence" value="ECO:0007669"/>
    <property type="project" value="UniProtKB-SubCell"/>
</dbReference>
<dbReference type="Gene3D" id="6.10.140.1320">
    <property type="match status" value="1"/>
</dbReference>
<dbReference type="InterPro" id="IPR036047">
    <property type="entry name" value="F-box-like_dom_sf"/>
</dbReference>
<dbReference type="PROSITE" id="PS51503">
    <property type="entry name" value="HIG1"/>
    <property type="match status" value="1"/>
</dbReference>
<keyword evidence="5 6" id="KW-0472">Membrane</keyword>
<dbReference type="InterPro" id="IPR001810">
    <property type="entry name" value="F-box_dom"/>
</dbReference>
<dbReference type="OrthoDB" id="2324462at2759"/>
<evidence type="ECO:0000313" key="9">
    <source>
        <dbReference type="EMBL" id="GES77831.1"/>
    </source>
</evidence>
<organism evidence="8 10">
    <name type="scientific">Rhizophagus clarus</name>
    <dbReference type="NCBI Taxonomy" id="94130"/>
    <lineage>
        <taxon>Eukaryota</taxon>
        <taxon>Fungi</taxon>
        <taxon>Fungi incertae sedis</taxon>
        <taxon>Mucoromycota</taxon>
        <taxon>Glomeromycotina</taxon>
        <taxon>Glomeromycetes</taxon>
        <taxon>Glomerales</taxon>
        <taxon>Glomeraceae</taxon>
        <taxon>Rhizophagus</taxon>
    </lineage>
</organism>
<feature type="transmembrane region" description="Helical" evidence="6">
    <location>
        <begin position="202"/>
        <end position="223"/>
    </location>
</feature>
<name>A0A2Z6RYS8_9GLOM</name>
<reference evidence="8 10" key="1">
    <citation type="submission" date="2017-11" db="EMBL/GenBank/DDBJ databases">
        <title>The genome of Rhizophagus clarus HR1 reveals common genetic basis of auxotrophy among arbuscular mycorrhizal fungi.</title>
        <authorList>
            <person name="Kobayashi Y."/>
        </authorList>
    </citation>
    <scope>NUCLEOTIDE SEQUENCE [LARGE SCALE GENOMIC DNA]</scope>
    <source>
        <strain evidence="8 10">HR1</strain>
    </source>
</reference>
<keyword evidence="2 6" id="KW-0812">Transmembrane</keyword>
<evidence type="ECO:0000256" key="6">
    <source>
        <dbReference type="SAM" id="Phobius"/>
    </source>
</evidence>
<dbReference type="Proteomes" id="UP000615446">
    <property type="component" value="Unassembled WGS sequence"/>
</dbReference>
<evidence type="ECO:0000313" key="10">
    <source>
        <dbReference type="Proteomes" id="UP000247702"/>
    </source>
</evidence>
<dbReference type="Pfam" id="PF12937">
    <property type="entry name" value="F-box-like"/>
    <property type="match status" value="1"/>
</dbReference>
<dbReference type="InterPro" id="IPR050355">
    <property type="entry name" value="RCF1"/>
</dbReference>
<feature type="transmembrane region" description="Helical" evidence="6">
    <location>
        <begin position="235"/>
        <end position="254"/>
    </location>
</feature>
<dbReference type="STRING" id="94130.A0A2Z6RYS8"/>
<gene>
    <name evidence="9" type="ORF">RCL2_000516400</name>
    <name evidence="8" type="ORF">RclHR1_00520027</name>
</gene>
<proteinExistence type="predicted"/>
<sequence length="265" mass="30867">MLDYLPNEIMIETFTYVLHSTSYRELANLRRTNKRWRDCINVVIRNEIVATYGLGKKWWCWVKVLYSGEGGLYTHNNPVTFDCIDNTFCFKVSEKLFYPKKVRKIAVEFCNNKVYFCSEIIIKVNNIKKKQVQKNDSGSVHFVNNNEIGEIKLDYVKVKDNIVFSRIMTQQTGSPSSNTPTPQFHYETLNKRIIRKLKEQPLISLGMFATVFALTGATIGFYRGDSKTMQRFLRFRVAAQGFTVVVLAGVPLYYQIDRYIKKNQN</sequence>
<evidence type="ECO:0000256" key="4">
    <source>
        <dbReference type="ARBA" id="ARBA00023128"/>
    </source>
</evidence>
<dbReference type="PANTHER" id="PTHR12297:SF3">
    <property type="entry name" value="HIG1 DOMAIN FAMILY MEMBER 1A"/>
    <property type="match status" value="1"/>
</dbReference>
<dbReference type="EMBL" id="BEXD01003893">
    <property type="protein sequence ID" value="GBC03575.1"/>
    <property type="molecule type" value="Genomic_DNA"/>
</dbReference>